<proteinExistence type="predicted"/>
<evidence type="ECO:0000313" key="2">
    <source>
        <dbReference type="EMBL" id="TGY35923.1"/>
    </source>
</evidence>
<feature type="transmembrane region" description="Helical" evidence="1">
    <location>
        <begin position="85"/>
        <end position="109"/>
    </location>
</feature>
<comment type="caution">
    <text evidence="2">The sequence shown here is derived from an EMBL/GenBank/DDBJ whole genome shotgun (WGS) entry which is preliminary data.</text>
</comment>
<gene>
    <name evidence="2" type="ORF">E5352_04750</name>
</gene>
<keyword evidence="1" id="KW-0812">Transmembrane</keyword>
<dbReference type="AlphaFoldDB" id="A0A4S2D5M5"/>
<evidence type="ECO:0000256" key="1">
    <source>
        <dbReference type="SAM" id="Phobius"/>
    </source>
</evidence>
<dbReference type="Proteomes" id="UP000306631">
    <property type="component" value="Unassembled WGS sequence"/>
</dbReference>
<sequence>MGEGRAQRRYAILALAFGVPGLAGGGALALFGIVLSVFGPHYMGLSERLLTLAFGLAGAAAPAGWLWLSVAYLRRGREGLRRAGVLPWIGLLLGLLTGLFVLATLLWHWQDGGRQTVALVLAGLLLAVPAAALAARARPDAKHTPPARTLTTDE</sequence>
<organism evidence="2 3">
    <name type="scientific">Stenotrophomonas maltophilia</name>
    <name type="common">Pseudomonas maltophilia</name>
    <name type="synonym">Xanthomonas maltophilia</name>
    <dbReference type="NCBI Taxonomy" id="40324"/>
    <lineage>
        <taxon>Bacteria</taxon>
        <taxon>Pseudomonadati</taxon>
        <taxon>Pseudomonadota</taxon>
        <taxon>Gammaproteobacteria</taxon>
        <taxon>Lysobacterales</taxon>
        <taxon>Lysobacteraceae</taxon>
        <taxon>Stenotrophomonas</taxon>
        <taxon>Stenotrophomonas maltophilia group</taxon>
    </lineage>
</organism>
<reference evidence="2 3" key="1">
    <citation type="submission" date="2019-04" db="EMBL/GenBank/DDBJ databases">
        <title>Microbes associate with the intestines of laboratory mice.</title>
        <authorList>
            <person name="Navarre W."/>
            <person name="Wong E."/>
            <person name="Huang K."/>
            <person name="Tropini C."/>
            <person name="Ng K."/>
            <person name="Yu B."/>
        </authorList>
    </citation>
    <scope>NUCLEOTIDE SEQUENCE [LARGE SCALE GENOMIC DNA]</scope>
    <source>
        <strain evidence="2 3">NM62_B4-13</strain>
    </source>
</reference>
<accession>A0A4S2D5M5</accession>
<name>A0A4S2D5M5_STEMA</name>
<evidence type="ECO:0008006" key="4">
    <source>
        <dbReference type="Google" id="ProtNLM"/>
    </source>
</evidence>
<feature type="transmembrane region" description="Helical" evidence="1">
    <location>
        <begin position="50"/>
        <end position="73"/>
    </location>
</feature>
<feature type="transmembrane region" description="Helical" evidence="1">
    <location>
        <begin position="115"/>
        <end position="135"/>
    </location>
</feature>
<dbReference type="RefSeq" id="WP_017356145.1">
    <property type="nucleotide sequence ID" value="NZ_SRYW01000003.1"/>
</dbReference>
<dbReference type="EMBL" id="SRYW01000003">
    <property type="protein sequence ID" value="TGY35923.1"/>
    <property type="molecule type" value="Genomic_DNA"/>
</dbReference>
<protein>
    <recommendedName>
        <fullName evidence="4">Transmembrane protein</fullName>
    </recommendedName>
</protein>
<evidence type="ECO:0000313" key="3">
    <source>
        <dbReference type="Proteomes" id="UP000306631"/>
    </source>
</evidence>
<feature type="transmembrane region" description="Helical" evidence="1">
    <location>
        <begin position="12"/>
        <end position="38"/>
    </location>
</feature>
<keyword evidence="1" id="KW-1133">Transmembrane helix</keyword>
<keyword evidence="1" id="KW-0472">Membrane</keyword>